<dbReference type="RefSeq" id="WP_271715408.1">
    <property type="nucleotide sequence ID" value="NZ_AP024169.1"/>
</dbReference>
<dbReference type="KEGG" id="ahb:bsdtb5_14630"/>
<dbReference type="Proteomes" id="UP000595897">
    <property type="component" value="Chromosome"/>
</dbReference>
<dbReference type="Pfam" id="PF01381">
    <property type="entry name" value="HTH_3"/>
    <property type="match status" value="1"/>
</dbReference>
<gene>
    <name evidence="2" type="ORF">bsdtb5_14630</name>
</gene>
<dbReference type="SUPFAM" id="SSF47413">
    <property type="entry name" value="lambda repressor-like DNA-binding domains"/>
    <property type="match status" value="1"/>
</dbReference>
<organism evidence="2 3">
    <name type="scientific">Anaeromicropila herbilytica</name>
    <dbReference type="NCBI Taxonomy" id="2785025"/>
    <lineage>
        <taxon>Bacteria</taxon>
        <taxon>Bacillati</taxon>
        <taxon>Bacillota</taxon>
        <taxon>Clostridia</taxon>
        <taxon>Lachnospirales</taxon>
        <taxon>Lachnospiraceae</taxon>
        <taxon>Anaeromicropila</taxon>
    </lineage>
</organism>
<reference evidence="2 3" key="1">
    <citation type="submission" date="2020-11" db="EMBL/GenBank/DDBJ databases">
        <title>Draft genome sequencing of a Lachnospiraceae strain isolated from anoxic soil subjected to BSD treatment.</title>
        <authorList>
            <person name="Uek A."/>
            <person name="Tonouchi A."/>
        </authorList>
    </citation>
    <scope>NUCLEOTIDE SEQUENCE [LARGE SCALE GENOMIC DNA]</scope>
    <source>
        <strain evidence="2 3">TB5</strain>
    </source>
</reference>
<evidence type="ECO:0000313" key="2">
    <source>
        <dbReference type="EMBL" id="BCN30168.1"/>
    </source>
</evidence>
<feature type="domain" description="HTH cro/C1-type" evidence="1">
    <location>
        <begin position="5"/>
        <end position="59"/>
    </location>
</feature>
<dbReference type="EMBL" id="AP024169">
    <property type="protein sequence ID" value="BCN30168.1"/>
    <property type="molecule type" value="Genomic_DNA"/>
</dbReference>
<dbReference type="InterPro" id="IPR010982">
    <property type="entry name" value="Lambda_DNA-bd_dom_sf"/>
</dbReference>
<dbReference type="Gene3D" id="1.10.260.40">
    <property type="entry name" value="lambda repressor-like DNA-binding domains"/>
    <property type="match status" value="1"/>
</dbReference>
<dbReference type="AlphaFoldDB" id="A0A7R7IBZ4"/>
<dbReference type="InterPro" id="IPR001387">
    <property type="entry name" value="Cro/C1-type_HTH"/>
</dbReference>
<dbReference type="GO" id="GO:0003677">
    <property type="term" value="F:DNA binding"/>
    <property type="evidence" value="ECO:0007669"/>
    <property type="project" value="InterPro"/>
</dbReference>
<dbReference type="PROSITE" id="PS50943">
    <property type="entry name" value="HTH_CROC1"/>
    <property type="match status" value="1"/>
</dbReference>
<evidence type="ECO:0000259" key="1">
    <source>
        <dbReference type="PROSITE" id="PS50943"/>
    </source>
</evidence>
<name>A0A7R7IBZ4_9FIRM</name>
<proteinExistence type="predicted"/>
<dbReference type="SMART" id="SM00530">
    <property type="entry name" value="HTH_XRE"/>
    <property type="match status" value="1"/>
</dbReference>
<evidence type="ECO:0000313" key="3">
    <source>
        <dbReference type="Proteomes" id="UP000595897"/>
    </source>
</evidence>
<sequence length="140" mass="16532">MNNRVKEIRESLKMSQEEFGQIIGLTKSSISNIENRTRNVTEKHIKLICNEFHINEKWLRFGSGDMYDSKSKDDFQKIADYYKLDELDIQILKEYSKLDSDKRSVIKDFIKQVAISSVSHTMFEPDQLVSEKTRYGEKDR</sequence>
<keyword evidence="3" id="KW-1185">Reference proteome</keyword>
<protein>
    <recommendedName>
        <fullName evidence="1">HTH cro/C1-type domain-containing protein</fullName>
    </recommendedName>
</protein>
<dbReference type="CDD" id="cd00093">
    <property type="entry name" value="HTH_XRE"/>
    <property type="match status" value="1"/>
</dbReference>
<accession>A0A7R7IBZ4</accession>